<dbReference type="PANTHER" id="PTHR44688">
    <property type="entry name" value="DNA-BINDING TRANSCRIPTIONAL ACTIVATOR DEVR_DOSR"/>
    <property type="match status" value="1"/>
</dbReference>
<keyword evidence="3" id="KW-0804">Transcription</keyword>
<evidence type="ECO:0000256" key="1">
    <source>
        <dbReference type="ARBA" id="ARBA00023015"/>
    </source>
</evidence>
<dbReference type="EMBL" id="JEME01002985">
    <property type="protein sequence ID" value="KYG02686.1"/>
    <property type="molecule type" value="Genomic_DNA"/>
</dbReference>
<evidence type="ECO:0000256" key="2">
    <source>
        <dbReference type="ARBA" id="ARBA00023125"/>
    </source>
</evidence>
<organism evidence="5 6">
    <name type="scientific">Sorangium cellulosum</name>
    <name type="common">Polyangium cellulosum</name>
    <dbReference type="NCBI Taxonomy" id="56"/>
    <lineage>
        <taxon>Bacteria</taxon>
        <taxon>Pseudomonadati</taxon>
        <taxon>Myxococcota</taxon>
        <taxon>Polyangia</taxon>
        <taxon>Polyangiales</taxon>
        <taxon>Polyangiaceae</taxon>
        <taxon>Sorangium</taxon>
    </lineage>
</organism>
<sequence length="425" mass="47877">MLCDRDPSGRTPQARTGGWQPVGLKKGLAITYLREFVHRRFGEAAWEDLIAELPRPETEILRAVEPIGWYDLGLHADINRRFCDRFRGGSLSIAQELGRFSAEQDFANYSWILRIASPLFIIRNMGMYWRRGDETGHLSARMNDDELHVRLSDWGIVEPVLCQRFLGYLGRMLEFFGPVTTLEHHRCRAFGAPACEFRLRWQIRSTRVDHESTPTMEEFVRAAFELSQYDGFDDLADGIVHLFSSCSSGSHVKLWIRDADNGEPRLVRSTGESHEREGNELRSTCCFVLWSGERAVGRVDVTNASKLTEPFRWTLESLLPAIAATIERVSQASASRPRDADAGAAGLAGPSDAMAGRLLKAKASWGLTDRETQVLRLLALGNSNKEISAKLRIEEGTVDAHLSRIRSKCHVNSSRLVLVMFWSEA</sequence>
<comment type="caution">
    <text evidence="5">The sequence shown here is derived from an EMBL/GenBank/DDBJ whole genome shotgun (WGS) entry which is preliminary data.</text>
</comment>
<dbReference type="PANTHER" id="PTHR44688:SF16">
    <property type="entry name" value="DNA-BINDING TRANSCRIPTIONAL ACTIVATOR DEVR_DOSR"/>
    <property type="match status" value="1"/>
</dbReference>
<dbReference type="Gene3D" id="1.10.10.10">
    <property type="entry name" value="Winged helix-like DNA-binding domain superfamily/Winged helix DNA-binding domain"/>
    <property type="match status" value="1"/>
</dbReference>
<protein>
    <recommendedName>
        <fullName evidence="4">HTH luxR-type domain-containing protein</fullName>
    </recommendedName>
</protein>
<accession>A0A150TDI5</accession>
<dbReference type="CDD" id="cd06170">
    <property type="entry name" value="LuxR_C_like"/>
    <property type="match status" value="1"/>
</dbReference>
<dbReference type="InterPro" id="IPR036388">
    <property type="entry name" value="WH-like_DNA-bd_sf"/>
</dbReference>
<evidence type="ECO:0000313" key="6">
    <source>
        <dbReference type="Proteomes" id="UP000075502"/>
    </source>
</evidence>
<proteinExistence type="predicted"/>
<reference evidence="5 6" key="1">
    <citation type="submission" date="2014-02" db="EMBL/GenBank/DDBJ databases">
        <title>The small core and large imbalanced accessory genome model reveals a collaborative survival strategy of Sorangium cellulosum strains in nature.</title>
        <authorList>
            <person name="Han K."/>
            <person name="Peng R."/>
            <person name="Blom J."/>
            <person name="Li Y.-Z."/>
        </authorList>
    </citation>
    <scope>NUCLEOTIDE SEQUENCE [LARGE SCALE GENOMIC DNA]</scope>
    <source>
        <strain evidence="5 6">So0007-03</strain>
    </source>
</reference>
<dbReference type="GO" id="GO:0006355">
    <property type="term" value="P:regulation of DNA-templated transcription"/>
    <property type="evidence" value="ECO:0007669"/>
    <property type="project" value="InterPro"/>
</dbReference>
<evidence type="ECO:0000259" key="4">
    <source>
        <dbReference type="PROSITE" id="PS50043"/>
    </source>
</evidence>
<feature type="domain" description="HTH luxR-type" evidence="4">
    <location>
        <begin position="360"/>
        <end position="425"/>
    </location>
</feature>
<dbReference type="PROSITE" id="PS50043">
    <property type="entry name" value="HTH_LUXR_2"/>
    <property type="match status" value="1"/>
</dbReference>
<evidence type="ECO:0000313" key="5">
    <source>
        <dbReference type="EMBL" id="KYG02686.1"/>
    </source>
</evidence>
<keyword evidence="2" id="KW-0238">DNA-binding</keyword>
<dbReference type="InterPro" id="IPR000792">
    <property type="entry name" value="Tscrpt_reg_LuxR_C"/>
</dbReference>
<dbReference type="InterPro" id="IPR016032">
    <property type="entry name" value="Sig_transdc_resp-reg_C-effctor"/>
</dbReference>
<dbReference type="SMART" id="SM00421">
    <property type="entry name" value="HTH_LUXR"/>
    <property type="match status" value="1"/>
</dbReference>
<gene>
    <name evidence="5" type="ORF">BE21_54590</name>
</gene>
<dbReference type="AlphaFoldDB" id="A0A150TDI5"/>
<dbReference type="PROSITE" id="PS00622">
    <property type="entry name" value="HTH_LUXR_1"/>
    <property type="match status" value="1"/>
</dbReference>
<name>A0A150TDI5_SORCE</name>
<keyword evidence="1" id="KW-0805">Transcription regulation</keyword>
<dbReference type="PRINTS" id="PR00038">
    <property type="entry name" value="HTHLUXR"/>
</dbReference>
<evidence type="ECO:0000256" key="3">
    <source>
        <dbReference type="ARBA" id="ARBA00023163"/>
    </source>
</evidence>
<dbReference type="SUPFAM" id="SSF46894">
    <property type="entry name" value="C-terminal effector domain of the bipartite response regulators"/>
    <property type="match status" value="1"/>
</dbReference>
<dbReference type="Pfam" id="PF00196">
    <property type="entry name" value="GerE"/>
    <property type="match status" value="1"/>
</dbReference>
<dbReference type="Proteomes" id="UP000075502">
    <property type="component" value="Unassembled WGS sequence"/>
</dbReference>
<dbReference type="GO" id="GO:0003677">
    <property type="term" value="F:DNA binding"/>
    <property type="evidence" value="ECO:0007669"/>
    <property type="project" value="UniProtKB-KW"/>
</dbReference>